<evidence type="ECO:0000313" key="3">
    <source>
        <dbReference type="EMBL" id="CDX63234.1"/>
    </source>
</evidence>
<dbReference type="AlphaFoldDB" id="A0A090EBN4"/>
<dbReference type="GO" id="GO:0016491">
    <property type="term" value="F:oxidoreductase activity"/>
    <property type="evidence" value="ECO:0007669"/>
    <property type="project" value="InterPro"/>
</dbReference>
<dbReference type="InterPro" id="IPR029039">
    <property type="entry name" value="Flavoprotein-like_sf"/>
</dbReference>
<dbReference type="GO" id="GO:0005829">
    <property type="term" value="C:cytosol"/>
    <property type="evidence" value="ECO:0007669"/>
    <property type="project" value="TreeGrafter"/>
</dbReference>
<dbReference type="PANTHER" id="PTHR30543">
    <property type="entry name" value="CHROMATE REDUCTASE"/>
    <property type="match status" value="1"/>
</dbReference>
<dbReference type="GO" id="GO:0010181">
    <property type="term" value="F:FMN binding"/>
    <property type="evidence" value="ECO:0007669"/>
    <property type="project" value="TreeGrafter"/>
</dbReference>
<accession>A0A090EBN4</accession>
<name>A0A090EBN4_MESPL</name>
<sequence length="198" mass="21941">MAVIPRILVFAGSVRTGAYSGRTADVAQKELAMQGAEVTRISLRDYPLPIMDEDLEKEKGIPENAIKLGRQIAAHDGLLIATPEYNGSIPPLLKNAIDWVSRIRREGSRSFRPLYGKPVALCSSSEGKFAGIRCINHLRAVLVRCQMEVITPECSVSEAGEAFAEDGRFRDARLHQSMERLCRTLIETSRMLSTRIEA</sequence>
<dbReference type="SUPFAM" id="SSF52218">
    <property type="entry name" value="Flavoproteins"/>
    <property type="match status" value="1"/>
</dbReference>
<dbReference type="InterPro" id="IPR050712">
    <property type="entry name" value="NAD(P)H-dep_reductase"/>
</dbReference>
<dbReference type="PANTHER" id="PTHR30543:SF21">
    <property type="entry name" value="NAD(P)H-DEPENDENT FMN REDUCTASE LOT6"/>
    <property type="match status" value="1"/>
</dbReference>
<feature type="domain" description="NADPH-dependent FMN reductase-like" evidence="1">
    <location>
        <begin position="5"/>
        <end position="159"/>
    </location>
</feature>
<organism evidence="2 4">
    <name type="scientific">Mesorhizobium plurifarium</name>
    <dbReference type="NCBI Taxonomy" id="69974"/>
    <lineage>
        <taxon>Bacteria</taxon>
        <taxon>Pseudomonadati</taxon>
        <taxon>Pseudomonadota</taxon>
        <taxon>Alphaproteobacteria</taxon>
        <taxon>Hyphomicrobiales</taxon>
        <taxon>Phyllobacteriaceae</taxon>
        <taxon>Mesorhizobium</taxon>
    </lineage>
</organism>
<protein>
    <recommendedName>
        <fullName evidence="1">NADPH-dependent FMN reductase-like domain-containing protein</fullName>
    </recommendedName>
</protein>
<dbReference type="Proteomes" id="UP000045285">
    <property type="component" value="Unassembled WGS sequence"/>
</dbReference>
<evidence type="ECO:0000313" key="2">
    <source>
        <dbReference type="EMBL" id="CDX27480.1"/>
    </source>
</evidence>
<gene>
    <name evidence="2" type="ORF">MPL3356_70026</name>
    <name evidence="3" type="ORF">MPL3365_80199</name>
</gene>
<dbReference type="STRING" id="69974.MPLDJ20_200110"/>
<dbReference type="EMBL" id="CCMZ01000067">
    <property type="protein sequence ID" value="CDX27480.1"/>
    <property type="molecule type" value="Genomic_DNA"/>
</dbReference>
<reference evidence="2 5" key="2">
    <citation type="submission" date="2014-08" db="EMBL/GenBank/DDBJ databases">
        <authorList>
            <person name="Moulin Lionel"/>
        </authorList>
    </citation>
    <scope>NUCLEOTIDE SEQUENCE [LARGE SCALE GENOMIC DNA]</scope>
</reference>
<dbReference type="InterPro" id="IPR005025">
    <property type="entry name" value="FMN_Rdtase-like_dom"/>
</dbReference>
<evidence type="ECO:0000313" key="4">
    <source>
        <dbReference type="Proteomes" id="UP000045285"/>
    </source>
</evidence>
<evidence type="ECO:0000259" key="1">
    <source>
        <dbReference type="Pfam" id="PF03358"/>
    </source>
</evidence>
<evidence type="ECO:0000313" key="5">
    <source>
        <dbReference type="Proteomes" id="UP000046122"/>
    </source>
</evidence>
<reference evidence="4" key="1">
    <citation type="submission" date="2014-08" db="EMBL/GenBank/DDBJ databases">
        <authorList>
            <person name="Moulin L."/>
        </authorList>
    </citation>
    <scope>NUCLEOTIDE SEQUENCE [LARGE SCALE GENOMIC DNA]</scope>
</reference>
<proteinExistence type="predicted"/>
<dbReference type="Pfam" id="PF03358">
    <property type="entry name" value="FMN_red"/>
    <property type="match status" value="1"/>
</dbReference>
<dbReference type="EMBL" id="CCNE01000066">
    <property type="protein sequence ID" value="CDX63234.1"/>
    <property type="molecule type" value="Genomic_DNA"/>
</dbReference>
<keyword evidence="4" id="KW-1185">Reference proteome</keyword>
<dbReference type="Proteomes" id="UP000046122">
    <property type="component" value="Unassembled WGS sequence"/>
</dbReference>
<dbReference type="Gene3D" id="3.40.50.360">
    <property type="match status" value="1"/>
</dbReference>